<dbReference type="InterPro" id="IPR036866">
    <property type="entry name" value="RibonucZ/Hydroxyglut_hydro"/>
</dbReference>
<dbReference type="Gene3D" id="3.40.50.10890">
    <property type="match status" value="1"/>
</dbReference>
<comment type="caution">
    <text evidence="4">The sequence shown here is derived from an EMBL/GenBank/DDBJ whole genome shotgun (WGS) entry which is preliminary data.</text>
</comment>
<dbReference type="Proteomes" id="UP000633814">
    <property type="component" value="Unassembled WGS sequence"/>
</dbReference>
<evidence type="ECO:0000256" key="1">
    <source>
        <dbReference type="ARBA" id="ARBA00022801"/>
    </source>
</evidence>
<dbReference type="PANTHER" id="PTHR11203:SF37">
    <property type="entry name" value="INTEGRATOR COMPLEX SUBUNIT 11"/>
    <property type="match status" value="1"/>
</dbReference>
<dbReference type="InterPro" id="IPR011108">
    <property type="entry name" value="RMMBL"/>
</dbReference>
<dbReference type="InterPro" id="IPR050698">
    <property type="entry name" value="MBL"/>
</dbReference>
<feature type="domain" description="Beta-Casp" evidence="3">
    <location>
        <begin position="267"/>
        <end position="405"/>
    </location>
</feature>
<evidence type="ECO:0000313" key="5">
    <source>
        <dbReference type="Proteomes" id="UP000633814"/>
    </source>
</evidence>
<dbReference type="Pfam" id="PF00753">
    <property type="entry name" value="Lactamase_B"/>
    <property type="match status" value="1"/>
</dbReference>
<dbReference type="Gene3D" id="3.60.15.10">
    <property type="entry name" value="Ribonuclease Z/Hydroxyacylglutathione hydrolase-like"/>
    <property type="match status" value="1"/>
</dbReference>
<dbReference type="SUPFAM" id="SSF56281">
    <property type="entry name" value="Metallo-hydrolase/oxidoreductase"/>
    <property type="match status" value="1"/>
</dbReference>
<organism evidence="4 5">
    <name type="scientific">Alishewanella maricola</name>
    <dbReference type="NCBI Taxonomy" id="2795740"/>
    <lineage>
        <taxon>Bacteria</taxon>
        <taxon>Pseudomonadati</taxon>
        <taxon>Pseudomonadota</taxon>
        <taxon>Gammaproteobacteria</taxon>
        <taxon>Alteromonadales</taxon>
        <taxon>Alteromonadaceae</taxon>
        <taxon>Alishewanella</taxon>
    </lineage>
</organism>
<feature type="domain" description="Metallo-beta-lactamase" evidence="2">
    <location>
        <begin position="20"/>
        <end position="249"/>
    </location>
</feature>
<proteinExistence type="predicted"/>
<evidence type="ECO:0000259" key="3">
    <source>
        <dbReference type="SMART" id="SM01027"/>
    </source>
</evidence>
<accession>A0ABS8C227</accession>
<dbReference type="InterPro" id="IPR001279">
    <property type="entry name" value="Metallo-B-lactamas"/>
</dbReference>
<keyword evidence="1" id="KW-0378">Hydrolase</keyword>
<protein>
    <submittedName>
        <fullName evidence="4">MBL fold metallo-hydrolase</fullName>
    </submittedName>
</protein>
<keyword evidence="5" id="KW-1185">Reference proteome</keyword>
<reference evidence="4 5" key="1">
    <citation type="submission" date="2021-10" db="EMBL/GenBank/DDBJ databases">
        <title>Alishewanella koreense sp. nov. isolated from seawater of southwestern coast in South Korea and the proposal for the reclassification of Rheinheimera perlucida and Rheinheimera tuosuensis as Arsukibacterium perlucida and Arsukibacterium tuosuensis.</title>
        <authorList>
            <person name="Kim K.H."/>
            <person name="Ruan W."/>
            <person name="Kim K.R."/>
            <person name="Baek J.H."/>
            <person name="Jeon C.O."/>
        </authorList>
    </citation>
    <scope>NUCLEOTIDE SEQUENCE [LARGE SCALE GENOMIC DNA]</scope>
    <source>
        <strain evidence="4 5">16-MA</strain>
    </source>
</reference>
<dbReference type="RefSeq" id="WP_226750145.1">
    <property type="nucleotide sequence ID" value="NZ_JAEINI020000002.1"/>
</dbReference>
<dbReference type="SMART" id="SM00849">
    <property type="entry name" value="Lactamase_B"/>
    <property type="match status" value="1"/>
</dbReference>
<sequence length="485" mass="52974">MTKLAPSPTFIHHGAVDGVTGSCHEYQFASDYAVLIDCGLFQGDEQGSGSDKSNLSIQFPIQYIQALIVTHVHIDHVGRIPYLLAAGFTGPIYCSVASAHLLPLVLEDALKVGVTRDEKLVAGFLRAIGRQLVSCEFKQWLNLPDYQGKPAGQFRLQKAGHILGSAYVEIKHYPAASGAELANNQANRSKPKPFITVFSGDLGAPYSPLLVAPKPPYAADVVVIESTYGDKLHDDRRLRVKRLEQVLLHSLQDNGTVLFPAFSIGRTQELVYELECIIHRLQGQKIHQQLAWQDLTVIIDSPLAAKFTTAYQQLLPCWNAEARKKVHAGRHPLSFAKLHTIDSHAEHLAAVNLLASTRKPAIVIAASGMCEGGRVVNYLKALLPDTAHQVVFVGYQARGTLGAAIQQYGPRGGYVMIDGERVDIQAEVLTLSGYSAHADKKGLIQFIKGMRHPPQQVRIVHGDNNAKLALQQALELQGIKAIIAQ</sequence>
<gene>
    <name evidence="4" type="ORF">JAO78_004430</name>
</gene>
<dbReference type="EMBL" id="JAEINI020000002">
    <property type="protein sequence ID" value="MCB5226055.1"/>
    <property type="molecule type" value="Genomic_DNA"/>
</dbReference>
<dbReference type="Pfam" id="PF07521">
    <property type="entry name" value="RMMBL"/>
    <property type="match status" value="1"/>
</dbReference>
<dbReference type="SMART" id="SM01027">
    <property type="entry name" value="Beta-Casp"/>
    <property type="match status" value="1"/>
</dbReference>
<name>A0ABS8C227_9ALTE</name>
<dbReference type="CDD" id="cd16295">
    <property type="entry name" value="TTHA0252-CPSF-like_MBL-fold"/>
    <property type="match status" value="1"/>
</dbReference>
<dbReference type="Pfam" id="PF10996">
    <property type="entry name" value="Beta-Casp"/>
    <property type="match status" value="1"/>
</dbReference>
<dbReference type="PANTHER" id="PTHR11203">
    <property type="entry name" value="CLEAVAGE AND POLYADENYLATION SPECIFICITY FACTOR FAMILY MEMBER"/>
    <property type="match status" value="1"/>
</dbReference>
<dbReference type="InterPro" id="IPR022712">
    <property type="entry name" value="Beta_Casp"/>
</dbReference>
<evidence type="ECO:0000313" key="4">
    <source>
        <dbReference type="EMBL" id="MCB5226055.1"/>
    </source>
</evidence>
<evidence type="ECO:0000259" key="2">
    <source>
        <dbReference type="SMART" id="SM00849"/>
    </source>
</evidence>